<reference evidence="2 3" key="1">
    <citation type="journal article" date="2018" name="Sci. Rep.">
        <title>Genome Features and Biochemical Characteristics of a Robust, Fast Growing and Naturally Transformable Cyanobacterium Synechococcus elongatus PCC 11801 Isolated from India.</title>
        <authorList>
            <person name="Jaiswal D."/>
            <person name="Sengupta A."/>
            <person name="Sohoni S."/>
            <person name="Sengupta S."/>
            <person name="Phadnavis A.G."/>
            <person name="Pakrasi H.B."/>
            <person name="Wangikar P.P."/>
        </authorList>
    </citation>
    <scope>NUCLEOTIDE SEQUENCE [LARGE SCALE GENOMIC DNA]</scope>
    <source>
        <strain evidence="2 3">PCC 11801</strain>
    </source>
</reference>
<dbReference type="AlphaFoldDB" id="A0AAQ3MCM1"/>
<accession>A0AAQ3MCM1</accession>
<name>A0AAQ3MCM1_SYNEL</name>
<proteinExistence type="predicted"/>
<evidence type="ECO:0000256" key="1">
    <source>
        <dbReference type="SAM" id="MobiDB-lite"/>
    </source>
</evidence>
<sequence length="271" mass="30190">MRPAPIPPASEPLQYRAIGLVRGRYQPDPEVFTKGSLIASDGACLDAVLLGRVLSLVKKHIDLSQEHLWVVYPRTRDREGGLHVQIVGLWEPEMLTKRSQLTPGIRPPSPPKLQVSENFFSIRGEVVFTRPDLQRVVVRISQQTKTEPGERPAGFKLVLQGTLDLRALHHFWDFQVERQGEALVVRQAEAVAALPGRRPKPKPQPRGQGQPDRRSVSHAGQTGEARPQRSTLPRRHDPSDRPRPQASGQKAPRPIKSVRLPSADAGSPEEE</sequence>
<evidence type="ECO:0000313" key="2">
    <source>
        <dbReference type="EMBL" id="WVS92414.1"/>
    </source>
</evidence>
<feature type="region of interest" description="Disordered" evidence="1">
    <location>
        <begin position="193"/>
        <end position="271"/>
    </location>
</feature>
<gene>
    <name evidence="2" type="ORF">DOP62_04660</name>
</gene>
<organism evidence="2 3">
    <name type="scientific">Synechococcus elongatus PCC 11801</name>
    <dbReference type="NCBI Taxonomy" id="2219813"/>
    <lineage>
        <taxon>Bacteria</taxon>
        <taxon>Bacillati</taxon>
        <taxon>Cyanobacteriota</taxon>
        <taxon>Cyanophyceae</taxon>
        <taxon>Synechococcales</taxon>
        <taxon>Synechococcaceae</taxon>
        <taxon>Synechococcus</taxon>
    </lineage>
</organism>
<dbReference type="Proteomes" id="UP000267249">
    <property type="component" value="Chromosome"/>
</dbReference>
<evidence type="ECO:0000313" key="3">
    <source>
        <dbReference type="Proteomes" id="UP000267249"/>
    </source>
</evidence>
<feature type="compositionally biased region" description="Basic and acidic residues" evidence="1">
    <location>
        <begin position="234"/>
        <end position="243"/>
    </location>
</feature>
<protein>
    <submittedName>
        <fullName evidence="2">Uncharacterized protein</fullName>
    </submittedName>
</protein>
<dbReference type="EMBL" id="CP030139">
    <property type="protein sequence ID" value="WVS92414.1"/>
    <property type="molecule type" value="Genomic_DNA"/>
</dbReference>
<dbReference type="RefSeq" id="WP_261790011.1">
    <property type="nucleotide sequence ID" value="NZ_CP030139.2"/>
</dbReference>